<protein>
    <submittedName>
        <fullName evidence="1">2-methylisocitrate lyase</fullName>
    </submittedName>
</protein>
<reference evidence="1" key="1">
    <citation type="submission" date="2020-05" db="EMBL/GenBank/DDBJ databases">
        <title>Mycena genomes resolve the evolution of fungal bioluminescence.</title>
        <authorList>
            <person name="Tsai I.J."/>
        </authorList>
    </citation>
    <scope>NUCLEOTIDE SEQUENCE</scope>
    <source>
        <strain evidence="1">CCC161011</strain>
    </source>
</reference>
<comment type="caution">
    <text evidence="1">The sequence shown here is derived from an EMBL/GenBank/DDBJ whole genome shotgun (WGS) entry which is preliminary data.</text>
</comment>
<dbReference type="InterPro" id="IPR040442">
    <property type="entry name" value="Pyrv_kinase-like_dom_sf"/>
</dbReference>
<dbReference type="Pfam" id="PF13714">
    <property type="entry name" value="PEP_mutase"/>
    <property type="match status" value="1"/>
</dbReference>
<dbReference type="Gene3D" id="3.20.20.60">
    <property type="entry name" value="Phosphoenolpyruvate-binding domains"/>
    <property type="match status" value="1"/>
</dbReference>
<keyword evidence="2" id="KW-1185">Reference proteome</keyword>
<proteinExistence type="predicted"/>
<keyword evidence="1" id="KW-0456">Lyase</keyword>
<dbReference type="GO" id="GO:0016829">
    <property type="term" value="F:lyase activity"/>
    <property type="evidence" value="ECO:0007669"/>
    <property type="project" value="UniProtKB-KW"/>
</dbReference>
<organism evidence="1 2">
    <name type="scientific">Mycena venus</name>
    <dbReference type="NCBI Taxonomy" id="2733690"/>
    <lineage>
        <taxon>Eukaryota</taxon>
        <taxon>Fungi</taxon>
        <taxon>Dikarya</taxon>
        <taxon>Basidiomycota</taxon>
        <taxon>Agaricomycotina</taxon>
        <taxon>Agaricomycetes</taxon>
        <taxon>Agaricomycetidae</taxon>
        <taxon>Agaricales</taxon>
        <taxon>Marasmiineae</taxon>
        <taxon>Mycenaceae</taxon>
        <taxon>Mycena</taxon>
    </lineage>
</organism>
<dbReference type="PANTHER" id="PTHR42905:SF16">
    <property type="entry name" value="CARBOXYPHOSPHONOENOLPYRUVATE PHOSPHONOMUTASE-LIKE PROTEIN (AFU_ORTHOLOGUE AFUA_5G07230)"/>
    <property type="match status" value="1"/>
</dbReference>
<dbReference type="InterPro" id="IPR039556">
    <property type="entry name" value="ICL/PEPM"/>
</dbReference>
<gene>
    <name evidence="1" type="ORF">MVEN_01496300</name>
</gene>
<sequence length="263" mass="27267">MDRAEQNVLAQKFASMHNPKDLLLLCNAFDGGSAQVIASHPGAKAIASASYATAVVYGTADDDLTLEDNLAGVRGIVAAGIRATPKKPVTIDLQDGYGDQLERAIEGIIKLGAVGCNIEDFNRVANALWPIEEAAARVALAKKVAAKCGVPDFVVNARSDALFQGADAGMDSVIRRGKAYLAAGATTVFVWGGPSGRGVSSAEIKRLVSEFGGMLNVSMRLGEGFLKKNQIQALGIARVSMGPQLYSGAIAAYSSAVDGILGV</sequence>
<accession>A0A8H6XVX6</accession>
<evidence type="ECO:0000313" key="2">
    <source>
        <dbReference type="Proteomes" id="UP000620124"/>
    </source>
</evidence>
<dbReference type="OrthoDB" id="429143at2759"/>
<dbReference type="SUPFAM" id="SSF51621">
    <property type="entry name" value="Phosphoenolpyruvate/pyruvate domain"/>
    <property type="match status" value="1"/>
</dbReference>
<dbReference type="InterPro" id="IPR015813">
    <property type="entry name" value="Pyrv/PenolPyrv_kinase-like_dom"/>
</dbReference>
<dbReference type="AlphaFoldDB" id="A0A8H6XVX6"/>
<dbReference type="PANTHER" id="PTHR42905">
    <property type="entry name" value="PHOSPHOENOLPYRUVATE CARBOXYLASE"/>
    <property type="match status" value="1"/>
</dbReference>
<dbReference type="Proteomes" id="UP000620124">
    <property type="component" value="Unassembled WGS sequence"/>
</dbReference>
<dbReference type="EMBL" id="JACAZI010000012">
    <property type="protein sequence ID" value="KAF7347404.1"/>
    <property type="molecule type" value="Genomic_DNA"/>
</dbReference>
<dbReference type="CDD" id="cd00377">
    <property type="entry name" value="ICL_PEPM"/>
    <property type="match status" value="1"/>
</dbReference>
<evidence type="ECO:0000313" key="1">
    <source>
        <dbReference type="EMBL" id="KAF7347404.1"/>
    </source>
</evidence>
<name>A0A8H6XVX6_9AGAR</name>